<sequence>MRLCLEGRKWPLPSPSVVVQFRAHGYFNPVGKAVIGDSPQGMWRLAKWAKNFIRAYGRGLTPAFKIQDPQSLGKVIETVDHKTEDF</sequence>
<accession>A0A1V6Q9X3</accession>
<protein>
    <submittedName>
        <fullName evidence="1">Uncharacterized protein</fullName>
    </submittedName>
</protein>
<proteinExistence type="predicted"/>
<comment type="caution">
    <text evidence="1">The sequence shown here is derived from an EMBL/GenBank/DDBJ whole genome shotgun (WGS) entry which is preliminary data.</text>
</comment>
<dbReference type="EMBL" id="MDYN01000008">
    <property type="protein sequence ID" value="OQD86050.1"/>
    <property type="molecule type" value="Genomic_DNA"/>
</dbReference>
<gene>
    <name evidence="1" type="ORF">PENANT_c008G09639</name>
</gene>
<reference evidence="2" key="1">
    <citation type="journal article" date="2017" name="Nat. Microbiol.">
        <title>Global analysis of biosynthetic gene clusters reveals vast potential of secondary metabolite production in Penicillium species.</title>
        <authorList>
            <person name="Nielsen J.C."/>
            <person name="Grijseels S."/>
            <person name="Prigent S."/>
            <person name="Ji B."/>
            <person name="Dainat J."/>
            <person name="Nielsen K.F."/>
            <person name="Frisvad J.C."/>
            <person name="Workman M."/>
            <person name="Nielsen J."/>
        </authorList>
    </citation>
    <scope>NUCLEOTIDE SEQUENCE [LARGE SCALE GENOMIC DNA]</scope>
    <source>
        <strain evidence="2">IBT 31811</strain>
    </source>
</reference>
<evidence type="ECO:0000313" key="2">
    <source>
        <dbReference type="Proteomes" id="UP000191672"/>
    </source>
</evidence>
<organism evidence="1 2">
    <name type="scientific">Penicillium antarcticum</name>
    <dbReference type="NCBI Taxonomy" id="416450"/>
    <lineage>
        <taxon>Eukaryota</taxon>
        <taxon>Fungi</taxon>
        <taxon>Dikarya</taxon>
        <taxon>Ascomycota</taxon>
        <taxon>Pezizomycotina</taxon>
        <taxon>Eurotiomycetes</taxon>
        <taxon>Eurotiomycetidae</taxon>
        <taxon>Eurotiales</taxon>
        <taxon>Aspergillaceae</taxon>
        <taxon>Penicillium</taxon>
    </lineage>
</organism>
<keyword evidence="2" id="KW-1185">Reference proteome</keyword>
<evidence type="ECO:0000313" key="1">
    <source>
        <dbReference type="EMBL" id="OQD86050.1"/>
    </source>
</evidence>
<dbReference type="Proteomes" id="UP000191672">
    <property type="component" value="Unassembled WGS sequence"/>
</dbReference>
<dbReference type="AlphaFoldDB" id="A0A1V6Q9X3"/>
<name>A0A1V6Q9X3_9EURO</name>